<protein>
    <recommendedName>
        <fullName evidence="2">CWF21 domain-containing protein</fullName>
    </recommendedName>
</protein>
<evidence type="ECO:0000256" key="1">
    <source>
        <dbReference type="SAM" id="MobiDB-lite"/>
    </source>
</evidence>
<feature type="non-terminal residue" evidence="3">
    <location>
        <position position="1"/>
    </location>
</feature>
<proteinExistence type="predicted"/>
<reference evidence="3 4" key="1">
    <citation type="submission" date="2020-10" db="EMBL/GenBank/DDBJ databases">
        <title>The Coptis chinensis genome and diversification of protoberbering-type alkaloids.</title>
        <authorList>
            <person name="Wang B."/>
            <person name="Shu S."/>
            <person name="Song C."/>
            <person name="Liu Y."/>
        </authorList>
    </citation>
    <scope>NUCLEOTIDE SEQUENCE [LARGE SCALE GENOMIC DNA]</scope>
    <source>
        <strain evidence="3">HL-2020</strain>
        <tissue evidence="3">Leaf</tissue>
    </source>
</reference>
<dbReference type="Pfam" id="PF08312">
    <property type="entry name" value="cwf21"/>
    <property type="match status" value="1"/>
</dbReference>
<dbReference type="AlphaFoldDB" id="A0A835HL46"/>
<feature type="region of interest" description="Disordered" evidence="1">
    <location>
        <begin position="179"/>
        <end position="230"/>
    </location>
</feature>
<dbReference type="Gene3D" id="6.10.140.420">
    <property type="match status" value="1"/>
</dbReference>
<dbReference type="GO" id="GO:0005634">
    <property type="term" value="C:nucleus"/>
    <property type="evidence" value="ECO:0007669"/>
    <property type="project" value="UniProtKB-ARBA"/>
</dbReference>
<evidence type="ECO:0000259" key="2">
    <source>
        <dbReference type="SMART" id="SM01115"/>
    </source>
</evidence>
<dbReference type="SMART" id="SM01115">
    <property type="entry name" value="cwf21"/>
    <property type="match status" value="1"/>
</dbReference>
<feature type="domain" description="CWF21" evidence="2">
    <location>
        <begin position="274"/>
        <end position="323"/>
    </location>
</feature>
<comment type="caution">
    <text evidence="3">The sequence shown here is derived from an EMBL/GenBank/DDBJ whole genome shotgun (WGS) entry which is preliminary data.</text>
</comment>
<organism evidence="3 4">
    <name type="scientific">Coptis chinensis</name>
    <dbReference type="NCBI Taxonomy" id="261450"/>
    <lineage>
        <taxon>Eukaryota</taxon>
        <taxon>Viridiplantae</taxon>
        <taxon>Streptophyta</taxon>
        <taxon>Embryophyta</taxon>
        <taxon>Tracheophyta</taxon>
        <taxon>Spermatophyta</taxon>
        <taxon>Magnoliopsida</taxon>
        <taxon>Ranunculales</taxon>
        <taxon>Ranunculaceae</taxon>
        <taxon>Coptidoideae</taxon>
        <taxon>Coptis</taxon>
    </lineage>
</organism>
<feature type="region of interest" description="Disordered" evidence="1">
    <location>
        <begin position="117"/>
        <end position="138"/>
    </location>
</feature>
<gene>
    <name evidence="3" type="ORF">IFM89_031978</name>
</gene>
<evidence type="ECO:0000313" key="3">
    <source>
        <dbReference type="EMBL" id="KAF9598858.1"/>
    </source>
</evidence>
<feature type="compositionally biased region" description="Polar residues" evidence="1">
    <location>
        <begin position="182"/>
        <end position="194"/>
    </location>
</feature>
<dbReference type="Proteomes" id="UP000631114">
    <property type="component" value="Unassembled WGS sequence"/>
</dbReference>
<accession>A0A835HL46</accession>
<name>A0A835HL46_9MAGN</name>
<dbReference type="OrthoDB" id="272624at2759"/>
<dbReference type="PANTHER" id="PTHR22929">
    <property type="entry name" value="RNA POLYMERASE III TRANSCRIPTION INITIATION FACTOR B"/>
    <property type="match status" value="1"/>
</dbReference>
<dbReference type="GO" id="GO:0000126">
    <property type="term" value="C:transcription factor TFIIIB complex"/>
    <property type="evidence" value="ECO:0007669"/>
    <property type="project" value="TreeGrafter"/>
</dbReference>
<dbReference type="EMBL" id="JADFTS010000007">
    <property type="protein sequence ID" value="KAF9598858.1"/>
    <property type="molecule type" value="Genomic_DNA"/>
</dbReference>
<dbReference type="CDD" id="cd21371">
    <property type="entry name" value="cwf21_RRC1-like"/>
    <property type="match status" value="1"/>
</dbReference>
<dbReference type="PANTHER" id="PTHR22929:SF0">
    <property type="entry name" value="TRANSCRIPTION FACTOR TFIIIB COMPONENT B'' HOMOLOG"/>
    <property type="match status" value="1"/>
</dbReference>
<evidence type="ECO:0000313" key="4">
    <source>
        <dbReference type="Proteomes" id="UP000631114"/>
    </source>
</evidence>
<dbReference type="GO" id="GO:0070898">
    <property type="term" value="P:RNA polymerase III preinitiation complex assembly"/>
    <property type="evidence" value="ECO:0007669"/>
    <property type="project" value="TreeGrafter"/>
</dbReference>
<dbReference type="InterPro" id="IPR047491">
    <property type="entry name" value="RRC1-like_cwf21"/>
</dbReference>
<dbReference type="GO" id="GO:0001156">
    <property type="term" value="F:TFIIIC-class transcription factor complex binding"/>
    <property type="evidence" value="ECO:0007669"/>
    <property type="project" value="TreeGrafter"/>
</dbReference>
<sequence length="334" mass="38179">MDDYLHPVAADHDFVDLSTMNTPHPAVPDHPSYVPPSEDLTHHVDASGSKVSTLQEVVEPLAVPIISGKELRKSSGASLLVDEPDGSTEENVDVLAETSHYSLVDEDDQYDVDEEYQEETSHHNKTARNAKTAVQNGKMGRRLNKVLLETPEEEIDPRKLPIKDLILLGELKEQRLKKGAATKQNSLLNRSGTNPFAEDAPYDKDDTFLSEDNGMNPDDDDDEATPYASSSKYNYHSFMEPHKKRKKRWSKEDTERFYEVKLLFIPCNHMKCCLLKVLRQKLRRLEVAVMEYRESLEDRGMESLEEIERKVAYQRRRLQSEFGFSDPNEDVSGR</sequence>
<keyword evidence="4" id="KW-1185">Reference proteome</keyword>
<dbReference type="InterPro" id="IPR013170">
    <property type="entry name" value="mRNA_splic_Cwf21_dom"/>
</dbReference>